<dbReference type="OrthoDB" id="8093255at2"/>
<dbReference type="STRING" id="1391654.AKJ09_00517"/>
<proteinExistence type="predicted"/>
<sequence length="408" mass="42945">MNRRVLFLSTLVMAASSAHLVSACAESNDVADSHDGASTALPSEATEAGGEAIGDGGLLPSDAATDAACSGDVTEPTCFVAKDCASATFCAENADLDSRYTLFAVRGSSKNDVWTVGAGGTILHYDGSTWSPVPIERRESLYSLWVTSPNDVWFIGSGTAIWHGTGPLGTDFTFAGAAIRPTPSYNAPFPAAWMSPDQTILMVGGGTFWQPGATVPGSIWALSGMSTKPTWTSAGNTVMMDAFWSNGTDLWRVGPKALAQRSLGFWSLAPTAMRNAAWQQLDPQTSVELTSIIGFSDGNVWTVGKQGTVRRYSGGPIPRFDIVPVPTDVDLSGIWGTSSNDLWVVGDRATILHWDGQRWTHAPTFVPGHSLPDLHGVWGSGGDVWAVGAGAILRLQHPTQSDAGGGVQ</sequence>
<feature type="region of interest" description="Disordered" evidence="1">
    <location>
        <begin position="34"/>
        <end position="56"/>
    </location>
</feature>
<dbReference type="PATRIC" id="fig|1391654.3.peg.527"/>
<evidence type="ECO:0008006" key="5">
    <source>
        <dbReference type="Google" id="ProtNLM"/>
    </source>
</evidence>
<dbReference type="KEGG" id="llu:AKJ09_00517"/>
<accession>A0A0K1PJY5</accession>
<evidence type="ECO:0000313" key="3">
    <source>
        <dbReference type="EMBL" id="AKU93853.1"/>
    </source>
</evidence>
<dbReference type="PROSITE" id="PS51257">
    <property type="entry name" value="PROKAR_LIPOPROTEIN"/>
    <property type="match status" value="1"/>
</dbReference>
<evidence type="ECO:0000256" key="2">
    <source>
        <dbReference type="SAM" id="SignalP"/>
    </source>
</evidence>
<name>A0A0K1PJY5_9BACT</name>
<feature type="signal peptide" evidence="2">
    <location>
        <begin position="1"/>
        <end position="23"/>
    </location>
</feature>
<dbReference type="Proteomes" id="UP000064967">
    <property type="component" value="Chromosome"/>
</dbReference>
<organism evidence="3 4">
    <name type="scientific">Labilithrix luteola</name>
    <dbReference type="NCBI Taxonomy" id="1391654"/>
    <lineage>
        <taxon>Bacteria</taxon>
        <taxon>Pseudomonadati</taxon>
        <taxon>Myxococcota</taxon>
        <taxon>Polyangia</taxon>
        <taxon>Polyangiales</taxon>
        <taxon>Labilitrichaceae</taxon>
        <taxon>Labilithrix</taxon>
    </lineage>
</organism>
<evidence type="ECO:0000256" key="1">
    <source>
        <dbReference type="SAM" id="MobiDB-lite"/>
    </source>
</evidence>
<reference evidence="3 4" key="1">
    <citation type="submission" date="2015-08" db="EMBL/GenBank/DDBJ databases">
        <authorList>
            <person name="Babu N.S."/>
            <person name="Beckwith C.J."/>
            <person name="Beseler K.G."/>
            <person name="Brison A."/>
            <person name="Carone J.V."/>
            <person name="Caskin T.P."/>
            <person name="Diamond M."/>
            <person name="Durham M.E."/>
            <person name="Foxe J.M."/>
            <person name="Go M."/>
            <person name="Henderson B.A."/>
            <person name="Jones I.B."/>
            <person name="McGettigan J.A."/>
            <person name="Micheletti S.J."/>
            <person name="Nasrallah M.E."/>
            <person name="Ortiz D."/>
            <person name="Piller C.R."/>
            <person name="Privatt S.R."/>
            <person name="Schneider S.L."/>
            <person name="Sharp S."/>
            <person name="Smith T.C."/>
            <person name="Stanton J.D."/>
            <person name="Ullery H.E."/>
            <person name="Wilson R.J."/>
            <person name="Serrano M.G."/>
            <person name="Buck G."/>
            <person name="Lee V."/>
            <person name="Wang Y."/>
            <person name="Carvalho R."/>
            <person name="Voegtly L."/>
            <person name="Shi R."/>
            <person name="Duckworth R."/>
            <person name="Johnson A."/>
            <person name="Loviza R."/>
            <person name="Walstead R."/>
            <person name="Shah Z."/>
            <person name="Kiflezghi M."/>
            <person name="Wade K."/>
            <person name="Ball S.L."/>
            <person name="Bradley K.W."/>
            <person name="Asai D.J."/>
            <person name="Bowman C.A."/>
            <person name="Russell D.A."/>
            <person name="Pope W.H."/>
            <person name="Jacobs-Sera D."/>
            <person name="Hendrix R.W."/>
            <person name="Hatfull G.F."/>
        </authorList>
    </citation>
    <scope>NUCLEOTIDE SEQUENCE [LARGE SCALE GENOMIC DNA]</scope>
    <source>
        <strain evidence="3 4">DSM 27648</strain>
    </source>
</reference>
<feature type="chain" id="PRO_5005466135" description="Type IV fimbrial biogenesis protein PilY1" evidence="2">
    <location>
        <begin position="24"/>
        <end position="408"/>
    </location>
</feature>
<protein>
    <recommendedName>
        <fullName evidence="5">Type IV fimbrial biogenesis protein PilY1</fullName>
    </recommendedName>
</protein>
<evidence type="ECO:0000313" key="4">
    <source>
        <dbReference type="Proteomes" id="UP000064967"/>
    </source>
</evidence>
<keyword evidence="4" id="KW-1185">Reference proteome</keyword>
<keyword evidence="2" id="KW-0732">Signal</keyword>
<dbReference type="AlphaFoldDB" id="A0A0K1PJY5"/>
<dbReference type="EMBL" id="CP012333">
    <property type="protein sequence ID" value="AKU93853.1"/>
    <property type="molecule type" value="Genomic_DNA"/>
</dbReference>
<gene>
    <name evidence="3" type="ORF">AKJ09_00517</name>
</gene>
<dbReference type="RefSeq" id="WP_146645537.1">
    <property type="nucleotide sequence ID" value="NZ_CP012333.1"/>
</dbReference>